<dbReference type="Proteomes" id="UP000031036">
    <property type="component" value="Unassembled WGS sequence"/>
</dbReference>
<evidence type="ECO:0000256" key="3">
    <source>
        <dbReference type="ARBA" id="ARBA00015087"/>
    </source>
</evidence>
<dbReference type="EMBL" id="JPKZ01001393">
    <property type="protein sequence ID" value="KHN82248.1"/>
    <property type="molecule type" value="Genomic_DNA"/>
</dbReference>
<keyword evidence="8 12" id="KW-0472">Membrane</keyword>
<evidence type="ECO:0000256" key="6">
    <source>
        <dbReference type="ARBA" id="ARBA00022989"/>
    </source>
</evidence>
<evidence type="ECO:0000313" key="13">
    <source>
        <dbReference type="EMBL" id="KHN82248.1"/>
    </source>
</evidence>
<evidence type="ECO:0000256" key="10">
    <source>
        <dbReference type="ARBA" id="ARBA00023273"/>
    </source>
</evidence>
<evidence type="ECO:0000256" key="1">
    <source>
        <dbReference type="ARBA" id="ARBA00004272"/>
    </source>
</evidence>
<comment type="function">
    <text evidence="11">Transmembrane component of the tectonic-like complex, a complex localized at the transition zone of primary cilia and acting as a barrier that prevents diffusion of transmembrane proteins between the cilia and plasma membranes. Required for ciliogenesis and sonic hedgehog/SHH signaling.</text>
</comment>
<comment type="similarity">
    <text evidence="2">Belongs to the TMEM231 family.</text>
</comment>
<keyword evidence="4" id="KW-1003">Cell membrane</keyword>
<keyword evidence="9" id="KW-0325">Glycoprotein</keyword>
<evidence type="ECO:0000313" key="14">
    <source>
        <dbReference type="Proteomes" id="UP000031036"/>
    </source>
</evidence>
<gene>
    <name evidence="13" type="primary">TMEM231</name>
    <name evidence="13" type="ORF">Tcan_03538</name>
</gene>
<comment type="subcellular location">
    <subcellularLocation>
        <location evidence="1">Cell projection</location>
        <location evidence="1">Cilium membrane</location>
        <topology evidence="1">Multi-pass membrane protein</topology>
    </subcellularLocation>
</comment>
<dbReference type="PANTHER" id="PTHR14605:SF1">
    <property type="entry name" value="TRANSMEMBRANE PROTEIN 231"/>
    <property type="match status" value="1"/>
</dbReference>
<dbReference type="PANTHER" id="PTHR14605">
    <property type="entry name" value="CHST5 PROTEIN"/>
    <property type="match status" value="1"/>
</dbReference>
<dbReference type="GO" id="GO:0035869">
    <property type="term" value="C:ciliary transition zone"/>
    <property type="evidence" value="ECO:0007669"/>
    <property type="project" value="TreeGrafter"/>
</dbReference>
<keyword evidence="6 12" id="KW-1133">Transmembrane helix</keyword>
<dbReference type="GO" id="GO:0060170">
    <property type="term" value="C:ciliary membrane"/>
    <property type="evidence" value="ECO:0007669"/>
    <property type="project" value="UniProtKB-SubCell"/>
</dbReference>
<evidence type="ECO:0000256" key="8">
    <source>
        <dbReference type="ARBA" id="ARBA00023136"/>
    </source>
</evidence>
<evidence type="ECO:0000256" key="12">
    <source>
        <dbReference type="SAM" id="Phobius"/>
    </source>
</evidence>
<sequence>MSAEQLEGLSVLGLPDRGVGNSCWYGKEEQVAATPPYTRKYKASSCSAAFVCKAVTTFVAILLPLLIVFATQGMWKKYGEYSEQPDVHFKNRYVIMLKGASFDDYLVWSSYPVLNQAEYSHIRIPIVETTTVDHNDDGKTDMISITASFPLSDKEEIFGAFWMLLFDYRLDLRSRFSMETALIGDLERLKAARSLSITGDFILEQSTAFPSFGWDANHGGPLMNESMLDFSYYAPAEIMLRNSLRNFTTVLKRNVEVWSLKSPERNAFTLNFKVRIAEQMFIYKSGLFELLKFAWIQYLSVFLVVHFLLKKLLKFIFENYIVSTIIIEDKHLQ</sequence>
<evidence type="ECO:0000256" key="7">
    <source>
        <dbReference type="ARBA" id="ARBA00023069"/>
    </source>
</evidence>
<comment type="caution">
    <text evidence="13">The sequence shown here is derived from an EMBL/GenBank/DDBJ whole genome shotgun (WGS) entry which is preliminary data.</text>
</comment>
<keyword evidence="10" id="KW-0966">Cell projection</keyword>
<feature type="transmembrane region" description="Helical" evidence="12">
    <location>
        <begin position="48"/>
        <end position="70"/>
    </location>
</feature>
<keyword evidence="7" id="KW-0969">Cilium</keyword>
<dbReference type="GO" id="GO:0032880">
    <property type="term" value="P:regulation of protein localization"/>
    <property type="evidence" value="ECO:0007669"/>
    <property type="project" value="TreeGrafter"/>
</dbReference>
<proteinExistence type="inferred from homology"/>
<evidence type="ECO:0000256" key="11">
    <source>
        <dbReference type="ARBA" id="ARBA00024803"/>
    </source>
</evidence>
<name>A0A0B2VL16_TOXCA</name>
<dbReference type="OMA" id="PALYTRY"/>
<dbReference type="AlphaFoldDB" id="A0A0B2VL16"/>
<reference evidence="13 14" key="1">
    <citation type="submission" date="2014-11" db="EMBL/GenBank/DDBJ databases">
        <title>Genetic blueprint of the zoonotic pathogen Toxocara canis.</title>
        <authorList>
            <person name="Zhu X.-Q."/>
            <person name="Korhonen P.K."/>
            <person name="Cai H."/>
            <person name="Young N.D."/>
            <person name="Nejsum P."/>
            <person name="von Samson-Himmelstjerna G."/>
            <person name="Boag P.R."/>
            <person name="Tan P."/>
            <person name="Li Q."/>
            <person name="Min J."/>
            <person name="Yang Y."/>
            <person name="Wang X."/>
            <person name="Fang X."/>
            <person name="Hall R.S."/>
            <person name="Hofmann A."/>
            <person name="Sternberg P.W."/>
            <person name="Jex A.R."/>
            <person name="Gasser R.B."/>
        </authorList>
    </citation>
    <scope>NUCLEOTIDE SEQUENCE [LARGE SCALE GENOMIC DNA]</scope>
    <source>
        <strain evidence="13">PN_DK_2014</strain>
    </source>
</reference>
<evidence type="ECO:0000256" key="4">
    <source>
        <dbReference type="ARBA" id="ARBA00022475"/>
    </source>
</evidence>
<dbReference type="STRING" id="6265.A0A0B2VL16"/>
<dbReference type="Pfam" id="PF10149">
    <property type="entry name" value="TM231"/>
    <property type="match status" value="1"/>
</dbReference>
<protein>
    <recommendedName>
        <fullName evidence="3">Transmembrane protein 231</fullName>
    </recommendedName>
</protein>
<evidence type="ECO:0000256" key="2">
    <source>
        <dbReference type="ARBA" id="ARBA00009082"/>
    </source>
</evidence>
<keyword evidence="14" id="KW-1185">Reference proteome</keyword>
<keyword evidence="5 12" id="KW-0812">Transmembrane</keyword>
<dbReference type="GO" id="GO:0060271">
    <property type="term" value="P:cilium assembly"/>
    <property type="evidence" value="ECO:0007669"/>
    <property type="project" value="TreeGrafter"/>
</dbReference>
<dbReference type="InterPro" id="IPR019306">
    <property type="entry name" value="TMEM231"/>
</dbReference>
<evidence type="ECO:0000256" key="5">
    <source>
        <dbReference type="ARBA" id="ARBA00022692"/>
    </source>
</evidence>
<accession>A0A0B2VL16</accession>
<feature type="transmembrane region" description="Helical" evidence="12">
    <location>
        <begin position="290"/>
        <end position="309"/>
    </location>
</feature>
<organism evidence="13 14">
    <name type="scientific">Toxocara canis</name>
    <name type="common">Canine roundworm</name>
    <dbReference type="NCBI Taxonomy" id="6265"/>
    <lineage>
        <taxon>Eukaryota</taxon>
        <taxon>Metazoa</taxon>
        <taxon>Ecdysozoa</taxon>
        <taxon>Nematoda</taxon>
        <taxon>Chromadorea</taxon>
        <taxon>Rhabditida</taxon>
        <taxon>Spirurina</taxon>
        <taxon>Ascaridomorpha</taxon>
        <taxon>Ascaridoidea</taxon>
        <taxon>Toxocaridae</taxon>
        <taxon>Toxocara</taxon>
    </lineage>
</organism>
<evidence type="ECO:0000256" key="9">
    <source>
        <dbReference type="ARBA" id="ARBA00023180"/>
    </source>
</evidence>
<dbReference type="OrthoDB" id="426438at2759"/>